<comment type="catalytic activity">
    <reaction evidence="1 11 12">
        <text>[protein]-peptidylproline (omega=180) = [protein]-peptidylproline (omega=0)</text>
        <dbReference type="Rhea" id="RHEA:16237"/>
        <dbReference type="Rhea" id="RHEA-COMP:10747"/>
        <dbReference type="Rhea" id="RHEA-COMP:10748"/>
        <dbReference type="ChEBI" id="CHEBI:83833"/>
        <dbReference type="ChEBI" id="CHEBI:83834"/>
        <dbReference type="EC" id="5.2.1.8"/>
    </reaction>
</comment>
<dbReference type="EC" id="5.2.1.8" evidence="3 11"/>
<dbReference type="HAMAP" id="MF_00303">
    <property type="entry name" value="Trigger_factor_Tig"/>
    <property type="match status" value="1"/>
</dbReference>
<reference evidence="16 17" key="1">
    <citation type="submission" date="2016-11" db="EMBL/GenBank/DDBJ databases">
        <authorList>
            <person name="Jaros S."/>
            <person name="Januszkiewicz K."/>
            <person name="Wedrychowicz H."/>
        </authorList>
    </citation>
    <scope>NUCLEOTIDE SEQUENCE [LARGE SCALE GENOMIC DNA]</scope>
    <source>
        <strain evidence="16 17">DSM 5091</strain>
    </source>
</reference>
<dbReference type="PROSITE" id="PS50059">
    <property type="entry name" value="FKBP_PPIASE"/>
    <property type="match status" value="1"/>
</dbReference>
<dbReference type="STRING" id="1122189.SAMN02745165_00154"/>
<dbReference type="InterPro" id="IPR008880">
    <property type="entry name" value="Trigger_fac_C"/>
</dbReference>
<dbReference type="SUPFAM" id="SSF102735">
    <property type="entry name" value="Trigger factor ribosome-binding domain"/>
    <property type="match status" value="1"/>
</dbReference>
<evidence type="ECO:0000256" key="3">
    <source>
        <dbReference type="ARBA" id="ARBA00013194"/>
    </source>
</evidence>
<dbReference type="Pfam" id="PF00254">
    <property type="entry name" value="FKBP_C"/>
    <property type="match status" value="1"/>
</dbReference>
<keyword evidence="7 11" id="KW-0143">Chaperone</keyword>
<dbReference type="Pfam" id="PF05698">
    <property type="entry name" value="Trigger_C"/>
    <property type="match status" value="1"/>
</dbReference>
<evidence type="ECO:0000313" key="16">
    <source>
        <dbReference type="EMBL" id="SHI47421.1"/>
    </source>
</evidence>
<dbReference type="InterPro" id="IPR008881">
    <property type="entry name" value="Trigger_fac_ribosome-bd_bac"/>
</dbReference>
<keyword evidence="8 11" id="KW-0413">Isomerase</keyword>
<dbReference type="GO" id="GO:0044183">
    <property type="term" value="F:protein folding chaperone"/>
    <property type="evidence" value="ECO:0007669"/>
    <property type="project" value="TreeGrafter"/>
</dbReference>
<gene>
    <name evidence="11" type="primary">tig</name>
    <name evidence="16" type="ORF">SAMN02745165_00154</name>
</gene>
<dbReference type="PANTHER" id="PTHR30560">
    <property type="entry name" value="TRIGGER FACTOR CHAPERONE AND PEPTIDYL-PROLYL CIS/TRANS ISOMERASE"/>
    <property type="match status" value="1"/>
</dbReference>
<dbReference type="PANTHER" id="PTHR30560:SF3">
    <property type="entry name" value="TRIGGER FACTOR-LIKE PROTEIN TIG, CHLOROPLASTIC"/>
    <property type="match status" value="1"/>
</dbReference>
<dbReference type="AlphaFoldDB" id="A0A1M6BFA4"/>
<dbReference type="OrthoDB" id="9767721at2"/>
<organism evidence="16 17">
    <name type="scientific">Malonomonas rubra DSM 5091</name>
    <dbReference type="NCBI Taxonomy" id="1122189"/>
    <lineage>
        <taxon>Bacteria</taxon>
        <taxon>Pseudomonadati</taxon>
        <taxon>Thermodesulfobacteriota</taxon>
        <taxon>Desulfuromonadia</taxon>
        <taxon>Desulfuromonadales</taxon>
        <taxon>Geopsychrobacteraceae</taxon>
        <taxon>Malonomonas</taxon>
    </lineage>
</organism>
<evidence type="ECO:0000256" key="10">
    <source>
        <dbReference type="ARBA" id="ARBA00029986"/>
    </source>
</evidence>
<evidence type="ECO:0000256" key="5">
    <source>
        <dbReference type="ARBA" id="ARBA00022618"/>
    </source>
</evidence>
<dbReference type="NCBIfam" id="TIGR00115">
    <property type="entry name" value="tig"/>
    <property type="match status" value="1"/>
</dbReference>
<dbReference type="PIRSF" id="PIRSF003095">
    <property type="entry name" value="Trigger_factor"/>
    <property type="match status" value="1"/>
</dbReference>
<keyword evidence="11" id="KW-0963">Cytoplasm</keyword>
<evidence type="ECO:0000259" key="15">
    <source>
        <dbReference type="PROSITE" id="PS50059"/>
    </source>
</evidence>
<keyword evidence="17" id="KW-1185">Reference proteome</keyword>
<dbReference type="InterPro" id="IPR005215">
    <property type="entry name" value="Trig_fac"/>
</dbReference>
<comment type="function">
    <text evidence="11">Involved in protein export. Acts as a chaperone by maintaining the newly synthesized protein in an open conformation. Functions as a peptidyl-prolyl cis-trans isomerase.</text>
</comment>
<dbReference type="InterPro" id="IPR037041">
    <property type="entry name" value="Trigger_fac_C_sf"/>
</dbReference>
<dbReference type="RefSeq" id="WP_072904840.1">
    <property type="nucleotide sequence ID" value="NZ_FQZT01000001.1"/>
</dbReference>
<name>A0A1M6BFA4_MALRU</name>
<dbReference type="GO" id="GO:0003755">
    <property type="term" value="F:peptidyl-prolyl cis-trans isomerase activity"/>
    <property type="evidence" value="ECO:0007669"/>
    <property type="project" value="UniProtKB-UniRule"/>
</dbReference>
<evidence type="ECO:0000256" key="14">
    <source>
        <dbReference type="SAM" id="MobiDB-lite"/>
    </source>
</evidence>
<dbReference type="Proteomes" id="UP000184171">
    <property type="component" value="Unassembled WGS sequence"/>
</dbReference>
<dbReference type="SUPFAM" id="SSF54534">
    <property type="entry name" value="FKBP-like"/>
    <property type="match status" value="1"/>
</dbReference>
<keyword evidence="5 11" id="KW-0132">Cell division</keyword>
<comment type="subcellular location">
    <subcellularLocation>
        <location evidence="11">Cytoplasm</location>
    </subcellularLocation>
    <text evidence="11">About half TF is bound to the ribosome near the polypeptide exit tunnel while the other half is free in the cytoplasm.</text>
</comment>
<dbReference type="GO" id="GO:0051083">
    <property type="term" value="P:'de novo' cotranslational protein folding"/>
    <property type="evidence" value="ECO:0007669"/>
    <property type="project" value="TreeGrafter"/>
</dbReference>
<comment type="domain">
    <text evidence="11">Consists of 3 domains; the N-terminus binds the ribosome, the middle domain has PPIase activity, while the C-terminus has intrinsic chaperone activity on its own.</text>
</comment>
<comment type="similarity">
    <text evidence="2 11 13">Belongs to the FKBP-type PPIase family. Tig subfamily.</text>
</comment>
<evidence type="ECO:0000256" key="2">
    <source>
        <dbReference type="ARBA" id="ARBA00005464"/>
    </source>
</evidence>
<evidence type="ECO:0000256" key="4">
    <source>
        <dbReference type="ARBA" id="ARBA00016902"/>
    </source>
</evidence>
<evidence type="ECO:0000256" key="9">
    <source>
        <dbReference type="ARBA" id="ARBA00023306"/>
    </source>
</evidence>
<sequence>MSVTVEQVSSIKKKLVIEVAADVVAAELENGFKKAAKNANIKGFRKGKVPRAMLEQHYGDRVKYEAINSLINNTLYKSMVDNKVEAVSQPEITETGEIEKDQSFTYSAEVEVRPEIQAKDYTGLELEKEILNFDDAVVDQQIEQMASSKVQLAVTKRKKAREGDTVIIDFEGFIDDTPFENGAAKDYQLELGSNSFIPGFEDQVVGMKREEEKEINVNFPESYGAKELAGKPAMFKVLVKEIKEKVEPKINDDLAKEFGSENLAELKETVRDNAMKQEEGRIKAQLQENLMNALVEKNEFEIPEGMVKNQLMHLKDSFSQRLKAQGMSLEMLGMNDESFATTYREMAVQQVKGELILDSIAEQEKIELEESAVEEKMQAFADESNAPLEEVKKYFENASALAGLKGQMLNEKVIEFLLESATVTEVEPKQPEEEQEETVEEES</sequence>
<dbReference type="InterPro" id="IPR036611">
    <property type="entry name" value="Trigger_fac_ribosome-bd_sf"/>
</dbReference>
<dbReference type="InterPro" id="IPR027304">
    <property type="entry name" value="Trigger_fact/SurA_dom_sf"/>
</dbReference>
<dbReference type="InterPro" id="IPR001179">
    <property type="entry name" value="PPIase_FKBP_dom"/>
</dbReference>
<dbReference type="GO" id="GO:0005737">
    <property type="term" value="C:cytoplasm"/>
    <property type="evidence" value="ECO:0007669"/>
    <property type="project" value="UniProtKB-SubCell"/>
</dbReference>
<dbReference type="GO" id="GO:0043335">
    <property type="term" value="P:protein unfolding"/>
    <property type="evidence" value="ECO:0007669"/>
    <property type="project" value="TreeGrafter"/>
</dbReference>
<evidence type="ECO:0000256" key="8">
    <source>
        <dbReference type="ARBA" id="ARBA00023235"/>
    </source>
</evidence>
<dbReference type="Gene3D" id="3.10.50.40">
    <property type="match status" value="1"/>
</dbReference>
<dbReference type="GO" id="GO:0043022">
    <property type="term" value="F:ribosome binding"/>
    <property type="evidence" value="ECO:0007669"/>
    <property type="project" value="TreeGrafter"/>
</dbReference>
<dbReference type="Gene3D" id="1.10.3120.10">
    <property type="entry name" value="Trigger factor, C-terminal domain"/>
    <property type="match status" value="1"/>
</dbReference>
<feature type="compositionally biased region" description="Acidic residues" evidence="14">
    <location>
        <begin position="433"/>
        <end position="443"/>
    </location>
</feature>
<evidence type="ECO:0000256" key="6">
    <source>
        <dbReference type="ARBA" id="ARBA00023110"/>
    </source>
</evidence>
<dbReference type="Pfam" id="PF05697">
    <property type="entry name" value="Trigger_N"/>
    <property type="match status" value="1"/>
</dbReference>
<evidence type="ECO:0000256" key="1">
    <source>
        <dbReference type="ARBA" id="ARBA00000971"/>
    </source>
</evidence>
<dbReference type="SUPFAM" id="SSF109998">
    <property type="entry name" value="Triger factor/SurA peptide-binding domain-like"/>
    <property type="match status" value="1"/>
</dbReference>
<dbReference type="Gene3D" id="3.30.70.1050">
    <property type="entry name" value="Trigger factor ribosome-binding domain"/>
    <property type="match status" value="1"/>
</dbReference>
<feature type="region of interest" description="Disordered" evidence="14">
    <location>
        <begin position="424"/>
        <end position="443"/>
    </location>
</feature>
<dbReference type="GO" id="GO:0051301">
    <property type="term" value="P:cell division"/>
    <property type="evidence" value="ECO:0007669"/>
    <property type="project" value="UniProtKB-KW"/>
</dbReference>
<evidence type="ECO:0000256" key="13">
    <source>
        <dbReference type="RuleBase" id="RU003914"/>
    </source>
</evidence>
<protein>
    <recommendedName>
        <fullName evidence="4 11">Trigger factor</fullName>
        <shortName evidence="11">TF</shortName>
        <ecNumber evidence="3 11">5.2.1.8</ecNumber>
    </recommendedName>
    <alternativeName>
        <fullName evidence="10 11">PPIase</fullName>
    </alternativeName>
</protein>
<evidence type="ECO:0000313" key="17">
    <source>
        <dbReference type="Proteomes" id="UP000184171"/>
    </source>
</evidence>
<keyword evidence="9 11" id="KW-0131">Cell cycle</keyword>
<proteinExistence type="inferred from homology"/>
<dbReference type="GO" id="GO:0015031">
    <property type="term" value="P:protein transport"/>
    <property type="evidence" value="ECO:0007669"/>
    <property type="project" value="UniProtKB-UniRule"/>
</dbReference>
<dbReference type="EMBL" id="FQZT01000001">
    <property type="protein sequence ID" value="SHI47421.1"/>
    <property type="molecule type" value="Genomic_DNA"/>
</dbReference>
<feature type="domain" description="PPIase FKBP-type" evidence="15">
    <location>
        <begin position="163"/>
        <end position="243"/>
    </location>
</feature>
<evidence type="ECO:0000256" key="7">
    <source>
        <dbReference type="ARBA" id="ARBA00023186"/>
    </source>
</evidence>
<evidence type="ECO:0000256" key="11">
    <source>
        <dbReference type="HAMAP-Rule" id="MF_00303"/>
    </source>
</evidence>
<dbReference type="InterPro" id="IPR046357">
    <property type="entry name" value="PPIase_dom_sf"/>
</dbReference>
<dbReference type="FunFam" id="3.10.50.40:FF:000001">
    <property type="entry name" value="Trigger factor"/>
    <property type="match status" value="1"/>
</dbReference>
<accession>A0A1M6BFA4</accession>
<evidence type="ECO:0000256" key="12">
    <source>
        <dbReference type="PROSITE-ProRule" id="PRU00277"/>
    </source>
</evidence>
<keyword evidence="6 11" id="KW-0697">Rotamase</keyword>